<evidence type="ECO:0000259" key="1">
    <source>
        <dbReference type="Pfam" id="PF13175"/>
    </source>
</evidence>
<proteinExistence type="predicted"/>
<feature type="domain" description="Endonuclease GajA/Old nuclease/RecF-like AAA" evidence="1">
    <location>
        <begin position="27"/>
        <end position="92"/>
    </location>
</feature>
<keyword evidence="4" id="KW-1185">Reference proteome</keyword>
<evidence type="ECO:0000259" key="2">
    <source>
        <dbReference type="Pfam" id="PF13304"/>
    </source>
</evidence>
<organism evidence="3 4">
    <name type="scientific">Ralstonia mojiangensis</name>
    <dbReference type="NCBI Taxonomy" id="2953895"/>
    <lineage>
        <taxon>Bacteria</taxon>
        <taxon>Pseudomonadati</taxon>
        <taxon>Pseudomonadota</taxon>
        <taxon>Betaproteobacteria</taxon>
        <taxon>Burkholderiales</taxon>
        <taxon>Burkholderiaceae</taxon>
        <taxon>Ralstonia</taxon>
    </lineage>
</organism>
<dbReference type="EMBL" id="JAOCQI010000002">
    <property type="protein sequence ID" value="MCT7312090.1"/>
    <property type="molecule type" value="Genomic_DNA"/>
</dbReference>
<dbReference type="InterPro" id="IPR041685">
    <property type="entry name" value="AAA_GajA/Old/RecF-like"/>
</dbReference>
<name>A0ABT2L9K1_9RALS</name>
<dbReference type="Gene3D" id="3.40.50.300">
    <property type="entry name" value="P-loop containing nucleotide triphosphate hydrolases"/>
    <property type="match status" value="1"/>
</dbReference>
<dbReference type="Proteomes" id="UP001164420">
    <property type="component" value="Unassembled WGS sequence"/>
</dbReference>
<dbReference type="SUPFAM" id="SSF52540">
    <property type="entry name" value="P-loop containing nucleoside triphosphate hydrolases"/>
    <property type="match status" value="1"/>
</dbReference>
<dbReference type="PANTHER" id="PTHR32182:SF0">
    <property type="entry name" value="DNA REPLICATION AND REPAIR PROTEIN RECF"/>
    <property type="match status" value="1"/>
</dbReference>
<gene>
    <name evidence="3" type="ORF">N5J06_14090</name>
</gene>
<evidence type="ECO:0000313" key="3">
    <source>
        <dbReference type="EMBL" id="MCT7312090.1"/>
    </source>
</evidence>
<dbReference type="PANTHER" id="PTHR32182">
    <property type="entry name" value="DNA REPLICATION AND REPAIR PROTEIN RECF"/>
    <property type="match status" value="1"/>
</dbReference>
<dbReference type="Pfam" id="PF13304">
    <property type="entry name" value="AAA_21"/>
    <property type="match status" value="1"/>
</dbReference>
<comment type="caution">
    <text evidence="3">The sequence shown here is derived from an EMBL/GenBank/DDBJ whole genome shotgun (WGS) entry which is preliminary data.</text>
</comment>
<feature type="domain" description="ATPase AAA-type core" evidence="2">
    <location>
        <begin position="265"/>
        <end position="345"/>
    </location>
</feature>
<accession>A0ABT2L9K1</accession>
<protein>
    <submittedName>
        <fullName evidence="3">AAA family ATPase</fullName>
    </submittedName>
</protein>
<reference evidence="3 4" key="1">
    <citation type="journal article" date="2023" name="Front. Microbiol.">
        <title>Ralstonia chuxiongensis sp. nov., Ralstonia mojiangensis sp. nov., and Ralstonia soli sp. nov., isolated from tobacco fields, are three novel species in the family Burkholderiaceae.</title>
        <authorList>
            <person name="Lu C.H."/>
            <person name="Zhang Y.Y."/>
            <person name="Jiang N."/>
            <person name="Chen W."/>
            <person name="Shao X."/>
            <person name="Zhao Z.M."/>
            <person name="Lu W.L."/>
            <person name="Hu X."/>
            <person name="Xi Y.X."/>
            <person name="Zou S.Y."/>
            <person name="Wei Q.J."/>
            <person name="Lin Z.L."/>
            <person name="Gong L."/>
            <person name="Gai X.T."/>
            <person name="Zhang L.Q."/>
            <person name="Li J.Y."/>
            <person name="Jin Y."/>
            <person name="Xia Z.Y."/>
        </authorList>
    </citation>
    <scope>NUCLEOTIDE SEQUENCE [LARGE SCALE GENOMIC DNA]</scope>
    <source>
        <strain evidence="3 4">22TCJT01-1</strain>
    </source>
</reference>
<dbReference type="InterPro" id="IPR027417">
    <property type="entry name" value="P-loop_NTPase"/>
</dbReference>
<dbReference type="RefSeq" id="WP_260781041.1">
    <property type="nucleotide sequence ID" value="NZ_JAOCQI010000002.1"/>
</dbReference>
<dbReference type="Pfam" id="PF13175">
    <property type="entry name" value="AAA_15"/>
    <property type="match status" value="1"/>
</dbReference>
<dbReference type="InterPro" id="IPR003959">
    <property type="entry name" value="ATPase_AAA_core"/>
</dbReference>
<sequence>MNGNNFDRLIGFCFPGLQGRCCEEEFMQIRNLNIHNFRGISTLDWSPGHSFCCLIGSGDSGKSTILDAVEAALSSRWFSFTEADFLNCDTSNTVVIEATVGELSKALKSDERLGLYIRGWTAAGMLRDEPESDDEPVLTVRLTVDATMEPVWDLVCERIDEPRTLSNRDRALFGVVRLAGEDARHLTWGQGSVLARLTGDNRDAAARLASAYRAARESARLEEIESLANAADLAQEFARGLGAYVEGSYAPGLELGRSGLSSGAIALHDDGVPLRLAGLGTRRLATLAIQKSAVAEGAIVLIDEIEHGLEPHRIIGAISRLKADQTDAKGRGRPLGQILMTTHSDIALGESGADCLRVVQTVRPGRLTTLARPKAPDPIRALLRFTPRALFARRILVTEGNTEIGLLLGLRENWLPRHAGVPVEQLGAAIADGNGEQAASMALALSELGYATAIFRDSDTLLSADNIAALSAAGVPVFEYGGGLNTEQALFFAAGDYLVQELLAYARAERGDHFVNDNIAVNIPELGIDEIRADFHLWELNCTLNGNQLRNAIAEVACRKRWFKDQRIGRGLGPIAWRISAQAPSSALSIALTQTEAWLYA</sequence>
<evidence type="ECO:0000313" key="4">
    <source>
        <dbReference type="Proteomes" id="UP001164420"/>
    </source>
</evidence>